<dbReference type="Pfam" id="PF24346">
    <property type="entry name" value="DUF7507"/>
    <property type="match status" value="1"/>
</dbReference>
<feature type="compositionally biased region" description="Polar residues" evidence="1">
    <location>
        <begin position="22"/>
        <end position="34"/>
    </location>
</feature>
<accession>A0ABU8WAX4</accession>
<keyword evidence="4" id="KW-1185">Reference proteome</keyword>
<dbReference type="Gene3D" id="3.40.390.10">
    <property type="entry name" value="Collagenase (Catalytic Domain)"/>
    <property type="match status" value="1"/>
</dbReference>
<dbReference type="InterPro" id="IPR024079">
    <property type="entry name" value="MetalloPept_cat_dom_sf"/>
</dbReference>
<dbReference type="SUPFAM" id="SSF55486">
    <property type="entry name" value="Metalloproteases ('zincins'), catalytic domain"/>
    <property type="match status" value="1"/>
</dbReference>
<proteinExistence type="predicted"/>
<evidence type="ECO:0000313" key="3">
    <source>
        <dbReference type="EMBL" id="MEJ8827202.1"/>
    </source>
</evidence>
<feature type="non-terminal residue" evidence="3">
    <location>
        <position position="1"/>
    </location>
</feature>
<name>A0ABU8WAX4_9BURK</name>
<reference evidence="3 4" key="1">
    <citation type="submission" date="2024-03" db="EMBL/GenBank/DDBJ databases">
        <title>Novel species of the genus Variovorax.</title>
        <authorList>
            <person name="Liu Q."/>
            <person name="Xin Y.-H."/>
        </authorList>
    </citation>
    <scope>NUCLEOTIDE SEQUENCE [LARGE SCALE GENOMIC DNA]</scope>
    <source>
        <strain evidence="3 4">KACC 18501</strain>
    </source>
</reference>
<dbReference type="Proteomes" id="UP001363010">
    <property type="component" value="Unassembled WGS sequence"/>
</dbReference>
<comment type="caution">
    <text evidence="3">The sequence shown here is derived from an EMBL/GenBank/DDBJ whole genome shotgun (WGS) entry which is preliminary data.</text>
</comment>
<feature type="region of interest" description="Disordered" evidence="1">
    <location>
        <begin position="1"/>
        <end position="40"/>
    </location>
</feature>
<feature type="compositionally biased region" description="Polar residues" evidence="1">
    <location>
        <begin position="1"/>
        <end position="12"/>
    </location>
</feature>
<organism evidence="3 4">
    <name type="scientific">Variovorax humicola</name>
    <dbReference type="NCBI Taxonomy" id="1769758"/>
    <lineage>
        <taxon>Bacteria</taxon>
        <taxon>Pseudomonadati</taxon>
        <taxon>Pseudomonadota</taxon>
        <taxon>Betaproteobacteria</taxon>
        <taxon>Burkholderiales</taxon>
        <taxon>Comamonadaceae</taxon>
        <taxon>Variovorax</taxon>
    </lineage>
</organism>
<feature type="domain" description="DUF7507" evidence="2">
    <location>
        <begin position="48"/>
        <end position="158"/>
    </location>
</feature>
<gene>
    <name evidence="3" type="ORF">WKW80_35340</name>
</gene>
<evidence type="ECO:0000256" key="1">
    <source>
        <dbReference type="SAM" id="MobiDB-lite"/>
    </source>
</evidence>
<dbReference type="EMBL" id="JBBKZV010000055">
    <property type="protein sequence ID" value="MEJ8827202.1"/>
    <property type="molecule type" value="Genomic_DNA"/>
</dbReference>
<protein>
    <recommendedName>
        <fullName evidence="2">DUF7507 domain-containing protein</fullName>
    </recommendedName>
</protein>
<dbReference type="InterPro" id="IPR055354">
    <property type="entry name" value="DUF7507"/>
</dbReference>
<evidence type="ECO:0000259" key="2">
    <source>
        <dbReference type="Pfam" id="PF24346"/>
    </source>
</evidence>
<dbReference type="RefSeq" id="WP_340368232.1">
    <property type="nucleotide sequence ID" value="NZ_JBBKZV010000055.1"/>
</dbReference>
<sequence>YTAAHTVTQAEIDSNGGGDGQLENTATADSNETGPDTDDATVPVAQNPALNIDKVTVYGAQSGDGLNNVIAGTPIKWQYTVTNTGNVSLSNVGVKDNAGTAGTTADDFNATYISGDANNDGKLNLNETWIFEKTGTAVAGSYSNIGTASGTNGTTVTDTDPSSYFGTSPLGQITPTGTTPNQYIDGSALDFSDYYASQGGVIQYGVNNQGKIGQTNPGVFFYYTGLSNAIKGFDGPDSGTAPDAMTIKIDQSDSSALFGAFTATTNDVKLYKVTDLDGNGIDAGDTVTQVQLASSQIILGTGANAGDVTVNFTPDAVGSLYVIGVKYDTGSVIGTNVGKVPGSWPTVNYTFNTDVGNNGTIDETAVGGITIAPKFAALTLDGAIGDGARALSEGQLDHVIGLAIAYWAQQGASDEQLATLRAAEVTITDLGGSMLAASSADSVWIDDDAAGHGWSLGNGGVAPDKVDLLSAVTHEFGHLLGLEHGPGVMDPTLAVGERDLPSGEQQAQAAFPAFLAGLEELAAIGSHGLGVPEGLVH</sequence>
<evidence type="ECO:0000313" key="4">
    <source>
        <dbReference type="Proteomes" id="UP001363010"/>
    </source>
</evidence>